<evidence type="ECO:0000256" key="1">
    <source>
        <dbReference type="SAM" id="MobiDB-lite"/>
    </source>
</evidence>
<evidence type="ECO:0000313" key="3">
    <source>
        <dbReference type="Proteomes" id="UP000730481"/>
    </source>
</evidence>
<proteinExistence type="predicted"/>
<organism evidence="2 3">
    <name type="scientific">Fusarium beomiforme</name>
    <dbReference type="NCBI Taxonomy" id="44412"/>
    <lineage>
        <taxon>Eukaryota</taxon>
        <taxon>Fungi</taxon>
        <taxon>Dikarya</taxon>
        <taxon>Ascomycota</taxon>
        <taxon>Pezizomycotina</taxon>
        <taxon>Sordariomycetes</taxon>
        <taxon>Hypocreomycetidae</taxon>
        <taxon>Hypocreales</taxon>
        <taxon>Nectriaceae</taxon>
        <taxon>Fusarium</taxon>
        <taxon>Fusarium burgessii species complex</taxon>
    </lineage>
</organism>
<feature type="compositionally biased region" description="Low complexity" evidence="1">
    <location>
        <begin position="13"/>
        <end position="22"/>
    </location>
</feature>
<feature type="region of interest" description="Disordered" evidence="1">
    <location>
        <begin position="1"/>
        <end position="22"/>
    </location>
</feature>
<name>A0A9P5A6D1_9HYPO</name>
<dbReference type="AlphaFoldDB" id="A0A9P5A6D1"/>
<gene>
    <name evidence="2" type="ORF">FBEOM_13853</name>
</gene>
<accession>A0A9P5A6D1</accession>
<reference evidence="2" key="2">
    <citation type="submission" date="2020-02" db="EMBL/GenBank/DDBJ databases">
        <title>Identification and distribution of gene clusters putatively required for synthesis of sphingolipid metabolism inhibitors in phylogenetically diverse species of the filamentous fungus Fusarium.</title>
        <authorList>
            <person name="Kim H.-S."/>
            <person name="Busman M."/>
            <person name="Brown D.W."/>
            <person name="Divon H."/>
            <person name="Uhlig S."/>
            <person name="Proctor R.H."/>
        </authorList>
    </citation>
    <scope>NUCLEOTIDE SEQUENCE</scope>
    <source>
        <strain evidence="2">NRRL 25174</strain>
    </source>
</reference>
<protein>
    <submittedName>
        <fullName evidence="2">C6 transcription factor</fullName>
    </submittedName>
</protein>
<evidence type="ECO:0000313" key="2">
    <source>
        <dbReference type="EMBL" id="KAF4332347.1"/>
    </source>
</evidence>
<dbReference type="OrthoDB" id="2740448at2759"/>
<dbReference type="EMBL" id="PVQB02001094">
    <property type="protein sequence ID" value="KAF4332347.1"/>
    <property type="molecule type" value="Genomic_DNA"/>
</dbReference>
<comment type="caution">
    <text evidence="2">The sequence shown here is derived from an EMBL/GenBank/DDBJ whole genome shotgun (WGS) entry which is preliminary data.</text>
</comment>
<reference evidence="2" key="1">
    <citation type="journal article" date="2017" name="Mycologia">
        <title>Fusarium algeriense, sp. nov., a novel toxigenic crown rot pathogen of durum wheat from Algeria is nested in the Fusarium burgessii species complex.</title>
        <authorList>
            <person name="Laraba I."/>
            <person name="Keddad A."/>
            <person name="Boureghda H."/>
            <person name="Abdallah N."/>
            <person name="Vaughan M.M."/>
            <person name="Proctor R.H."/>
            <person name="Busman M."/>
            <person name="O'Donnell K."/>
        </authorList>
    </citation>
    <scope>NUCLEOTIDE SEQUENCE</scope>
    <source>
        <strain evidence="2">NRRL 25174</strain>
    </source>
</reference>
<sequence>MGKKRNKNKGTDAASSAPPTTLSTTSAIAVDPILGYRIRVLLYDFLNVTKDPHSKKRINSTVYEHYISDPCFDESQAVMVKVATIDVDLGKHTEHADNEDFGQVAIPQHGQELETALRTFLQNFIEKRRASGDVRPCGPHYLAPLYVKFFCYRFWKISKMIGS</sequence>
<dbReference type="Proteomes" id="UP000730481">
    <property type="component" value="Unassembled WGS sequence"/>
</dbReference>
<keyword evidence="3" id="KW-1185">Reference proteome</keyword>